<feature type="domain" description="XdhC- CoxI" evidence="2">
    <location>
        <begin position="11"/>
        <end position="78"/>
    </location>
</feature>
<dbReference type="Gene3D" id="3.40.50.720">
    <property type="entry name" value="NAD(P)-binding Rossmann-like Domain"/>
    <property type="match status" value="1"/>
</dbReference>
<evidence type="ECO:0000313" key="4">
    <source>
        <dbReference type="EMBL" id="MFC5915147.1"/>
    </source>
</evidence>
<dbReference type="InterPro" id="IPR003777">
    <property type="entry name" value="XdhC_CoxI"/>
</dbReference>
<sequence>MREILPVLGRWYAQGQPFGLATVVAVSRSAPRGPGAAMAVGPDDQVVGSVSGGCVEGAVLELAKEVVRTGRACLETFGYSDEDAFAVGLTCGGEITLLVRPVTAADDPAFGDAAAAVAGHRPVVVATVTEGPAPRGAALVVRPDHVAGSLGARGLDAAVTADARGELAQGVTGLRHYGPNGERREDDVAVFLQSFAPPPRMLVFGAIDFAAAVARIGAFLGYRVTVCDARSAFADPRRFPDGAEVVVDWPHRYLRGTETDGRTVLCVLTHDPKFDVPLLEVALRTPAAYIGVMGSRRTHRERMDLLRGTGLGEAELARLRSPIGLDLGARTPEEVAVSIAAEIVALRWGGTGSPLTGTAGAIHRARPGSGRPREPRAPDVRDDPEP</sequence>
<dbReference type="EMBL" id="JBHSPU010000016">
    <property type="protein sequence ID" value="MFC5915147.1"/>
    <property type="molecule type" value="Genomic_DNA"/>
</dbReference>
<dbReference type="InterPro" id="IPR027051">
    <property type="entry name" value="XdhC_Rossmann_dom"/>
</dbReference>
<proteinExistence type="predicted"/>
<dbReference type="Proteomes" id="UP001596200">
    <property type="component" value="Unassembled WGS sequence"/>
</dbReference>
<evidence type="ECO:0000313" key="5">
    <source>
        <dbReference type="Proteomes" id="UP001596200"/>
    </source>
</evidence>
<evidence type="ECO:0000256" key="1">
    <source>
        <dbReference type="SAM" id="MobiDB-lite"/>
    </source>
</evidence>
<accession>A0ABW1GMQ8</accession>
<feature type="region of interest" description="Disordered" evidence="1">
    <location>
        <begin position="356"/>
        <end position="386"/>
    </location>
</feature>
<dbReference type="Pfam" id="PF02625">
    <property type="entry name" value="XdhC_CoxI"/>
    <property type="match status" value="2"/>
</dbReference>
<dbReference type="PANTHER" id="PTHR30388:SF4">
    <property type="entry name" value="MOLYBDENUM COFACTOR INSERTION CHAPERONE PAOD"/>
    <property type="match status" value="1"/>
</dbReference>
<reference evidence="5" key="1">
    <citation type="journal article" date="2019" name="Int. J. Syst. Evol. Microbiol.">
        <title>The Global Catalogue of Microorganisms (GCM) 10K type strain sequencing project: providing services to taxonomists for standard genome sequencing and annotation.</title>
        <authorList>
            <consortium name="The Broad Institute Genomics Platform"/>
            <consortium name="The Broad Institute Genome Sequencing Center for Infectious Disease"/>
            <person name="Wu L."/>
            <person name="Ma J."/>
        </authorList>
    </citation>
    <scope>NUCLEOTIDE SEQUENCE [LARGE SCALE GENOMIC DNA]</scope>
    <source>
        <strain evidence="5">JCM 4147</strain>
    </source>
</reference>
<feature type="compositionally biased region" description="Basic and acidic residues" evidence="1">
    <location>
        <begin position="371"/>
        <end position="386"/>
    </location>
</feature>
<dbReference type="RefSeq" id="WP_344517037.1">
    <property type="nucleotide sequence ID" value="NZ_BAAATU010000052.1"/>
</dbReference>
<name>A0ABW1GMQ8_9ACTN</name>
<comment type="caution">
    <text evidence="4">The sequence shown here is derived from an EMBL/GenBank/DDBJ whole genome shotgun (WGS) entry which is preliminary data.</text>
</comment>
<organism evidence="4 5">
    <name type="scientific">Streptomyces pulveraceus</name>
    <dbReference type="NCBI Taxonomy" id="68258"/>
    <lineage>
        <taxon>Bacteria</taxon>
        <taxon>Bacillati</taxon>
        <taxon>Actinomycetota</taxon>
        <taxon>Actinomycetes</taxon>
        <taxon>Kitasatosporales</taxon>
        <taxon>Streptomycetaceae</taxon>
        <taxon>Streptomyces</taxon>
    </lineage>
</organism>
<feature type="domain" description="XdhC- CoxI" evidence="2">
    <location>
        <begin position="117"/>
        <end position="178"/>
    </location>
</feature>
<keyword evidence="5" id="KW-1185">Reference proteome</keyword>
<dbReference type="InterPro" id="IPR052698">
    <property type="entry name" value="MoCofactor_Util/Proc"/>
</dbReference>
<evidence type="ECO:0000259" key="3">
    <source>
        <dbReference type="Pfam" id="PF13478"/>
    </source>
</evidence>
<dbReference type="Pfam" id="PF13478">
    <property type="entry name" value="XdhC_C"/>
    <property type="match status" value="1"/>
</dbReference>
<feature type="domain" description="XdhC Rossmann" evidence="3">
    <location>
        <begin position="201"/>
        <end position="343"/>
    </location>
</feature>
<protein>
    <submittedName>
        <fullName evidence="4">XdhC/CoxI family protein</fullName>
    </submittedName>
</protein>
<gene>
    <name evidence="4" type="ORF">ACFP1B_17220</name>
</gene>
<evidence type="ECO:0000259" key="2">
    <source>
        <dbReference type="Pfam" id="PF02625"/>
    </source>
</evidence>
<dbReference type="PANTHER" id="PTHR30388">
    <property type="entry name" value="ALDEHYDE OXIDOREDUCTASE MOLYBDENUM COFACTOR ASSEMBLY PROTEIN"/>
    <property type="match status" value="1"/>
</dbReference>